<gene>
    <name evidence="1" type="ORF">FGO68_gene7600</name>
</gene>
<evidence type="ECO:0000313" key="2">
    <source>
        <dbReference type="Proteomes" id="UP000785679"/>
    </source>
</evidence>
<proteinExistence type="predicted"/>
<sequence length="132" mass="15569">MTSNQVKIIQASEEPGHFIYKCQRLKYIRKWQNWLRSTNMELRKTLQTKRLIKLCALQKINNKSSLSQLRTSFLIQKTTMGRSYVRIRIQQNNSETPLNENREHQIIISTSPQALQYQQSVTKKIKNCASKT</sequence>
<protein>
    <submittedName>
        <fullName evidence="1">Uncharacterized protein</fullName>
    </submittedName>
</protein>
<dbReference type="EMBL" id="RRYP01014100">
    <property type="protein sequence ID" value="TNV76149.1"/>
    <property type="molecule type" value="Genomic_DNA"/>
</dbReference>
<comment type="caution">
    <text evidence="1">The sequence shown here is derived from an EMBL/GenBank/DDBJ whole genome shotgun (WGS) entry which is preliminary data.</text>
</comment>
<dbReference type="Proteomes" id="UP000785679">
    <property type="component" value="Unassembled WGS sequence"/>
</dbReference>
<keyword evidence="2" id="KW-1185">Reference proteome</keyword>
<reference evidence="1" key="1">
    <citation type="submission" date="2019-06" db="EMBL/GenBank/DDBJ databases">
        <authorList>
            <person name="Zheng W."/>
        </authorList>
    </citation>
    <scope>NUCLEOTIDE SEQUENCE</scope>
    <source>
        <strain evidence="1">QDHG01</strain>
    </source>
</reference>
<accession>A0A8J8NKE4</accession>
<organism evidence="1 2">
    <name type="scientific">Halteria grandinella</name>
    <dbReference type="NCBI Taxonomy" id="5974"/>
    <lineage>
        <taxon>Eukaryota</taxon>
        <taxon>Sar</taxon>
        <taxon>Alveolata</taxon>
        <taxon>Ciliophora</taxon>
        <taxon>Intramacronucleata</taxon>
        <taxon>Spirotrichea</taxon>
        <taxon>Stichotrichia</taxon>
        <taxon>Sporadotrichida</taxon>
        <taxon>Halteriidae</taxon>
        <taxon>Halteria</taxon>
    </lineage>
</organism>
<evidence type="ECO:0000313" key="1">
    <source>
        <dbReference type="EMBL" id="TNV76149.1"/>
    </source>
</evidence>
<dbReference type="AlphaFoldDB" id="A0A8J8NKE4"/>
<name>A0A8J8NKE4_HALGN</name>